<accession>A0A1J4KZE9</accession>
<dbReference type="EMBL" id="MLAK01000100">
    <property type="protein sequence ID" value="OHT16530.1"/>
    <property type="molecule type" value="Genomic_DNA"/>
</dbReference>
<evidence type="ECO:0000313" key="2">
    <source>
        <dbReference type="Proteomes" id="UP000179807"/>
    </source>
</evidence>
<protein>
    <submittedName>
        <fullName evidence="1">Uncharacterized protein</fullName>
    </submittedName>
</protein>
<organism evidence="1 2">
    <name type="scientific">Tritrichomonas foetus</name>
    <dbReference type="NCBI Taxonomy" id="1144522"/>
    <lineage>
        <taxon>Eukaryota</taxon>
        <taxon>Metamonada</taxon>
        <taxon>Parabasalia</taxon>
        <taxon>Tritrichomonadida</taxon>
        <taxon>Tritrichomonadidae</taxon>
        <taxon>Tritrichomonas</taxon>
    </lineage>
</organism>
<dbReference type="VEuPathDB" id="TrichDB:TRFO_13113"/>
<name>A0A1J4KZE9_9EUKA</name>
<gene>
    <name evidence="1" type="ORF">TRFO_13113</name>
</gene>
<comment type="caution">
    <text evidence="1">The sequence shown here is derived from an EMBL/GenBank/DDBJ whole genome shotgun (WGS) entry which is preliminary data.</text>
</comment>
<keyword evidence="2" id="KW-1185">Reference proteome</keyword>
<proteinExistence type="predicted"/>
<evidence type="ECO:0000313" key="1">
    <source>
        <dbReference type="EMBL" id="OHT16530.1"/>
    </source>
</evidence>
<dbReference type="SUPFAM" id="SSF48371">
    <property type="entry name" value="ARM repeat"/>
    <property type="match status" value="1"/>
</dbReference>
<sequence>MDVKIIHELQPNRSDRLNRNCRMILEHGPESNDNILNIQEKKDLFEIIESVEELINSQESDKIELSIQTIQEIFEKYGQNSYYLILSRNIIQNFIIYSHTHDLFNSQQIIDFLIDFLKNNKTEDLQTLITNDLFHYLIDTYKVQQNNFHAQAIILELIYDLLKNHPSPLPFYDDTPLFIYFSSIFQEFSGYINPKIKRKYNLSDISEECQDIYNIVICLIQCFSLYIELSTDNNNKIQIIFDHLLDSATSPCIQVNNEAIHALVKCSYNFPDIFFRTFNHSKKESVLVSMLDVDNYDSITNLLILDILARVSFHFDETSAFNFIMTYNNKIFYSFSSLLSNIHHKEQNNSHDNIEIHNKINIEKYILPISLIVSNLIMKANGTCTSIYQSGNNNVIIQILNEYTQELSMKLKSAILYVYLCCLVKIDSFLMLEFANKINFLSECVEILDSSNEDFVMAFVLSMIRILDDAAPEELHTSIINIIVEQLQVHQLEHLAEIYGNCNSHIRKLIGMINNRLENT</sequence>
<dbReference type="InterPro" id="IPR016024">
    <property type="entry name" value="ARM-type_fold"/>
</dbReference>
<reference evidence="1" key="1">
    <citation type="submission" date="2016-10" db="EMBL/GenBank/DDBJ databases">
        <authorList>
            <person name="Benchimol M."/>
            <person name="Almeida L.G."/>
            <person name="Vasconcelos A.T."/>
            <person name="Perreira-Neves A."/>
            <person name="Rosa I.A."/>
            <person name="Tasca T."/>
            <person name="Bogo M.R."/>
            <person name="de Souza W."/>
        </authorList>
    </citation>
    <scope>NUCLEOTIDE SEQUENCE [LARGE SCALE GENOMIC DNA]</scope>
    <source>
        <strain evidence="1">K</strain>
    </source>
</reference>
<dbReference type="AlphaFoldDB" id="A0A1J4KZE9"/>
<dbReference type="GeneID" id="94831748"/>
<dbReference type="Proteomes" id="UP000179807">
    <property type="component" value="Unassembled WGS sequence"/>
</dbReference>
<dbReference type="RefSeq" id="XP_068369666.1">
    <property type="nucleotide sequence ID" value="XM_068497044.1"/>
</dbReference>